<reference evidence="1 2" key="1">
    <citation type="journal article" date="2019" name="Commun. Biol.">
        <title>The bagworm genome reveals a unique fibroin gene that provides high tensile strength.</title>
        <authorList>
            <person name="Kono N."/>
            <person name="Nakamura H."/>
            <person name="Ohtoshi R."/>
            <person name="Tomita M."/>
            <person name="Numata K."/>
            <person name="Arakawa K."/>
        </authorList>
    </citation>
    <scope>NUCLEOTIDE SEQUENCE [LARGE SCALE GENOMIC DNA]</scope>
</reference>
<protein>
    <recommendedName>
        <fullName evidence="3">RNA-directed DNA polymerase from mobile element jockey</fullName>
    </recommendedName>
</protein>
<comment type="caution">
    <text evidence="1">The sequence shown here is derived from an EMBL/GenBank/DDBJ whole genome shotgun (WGS) entry which is preliminary data.</text>
</comment>
<dbReference type="OrthoDB" id="7487383at2759"/>
<accession>A0A4C1UAT7</accession>
<name>A0A4C1UAT7_EUMVA</name>
<sequence>MLHSALPANVHHRPEILDLAVLKGFVLNLSSVEILDCLGSDHLPVLLKLGSYTSEKQPIETQTIIDWKLVSAAFDEVDLPNLNVIPDDIVSNNNINSAIETLTKLIRSVVKRCQRKLPANSDRRDLPVDVRELIRSKNAALRRASAYPTPKYRS</sequence>
<proteinExistence type="predicted"/>
<evidence type="ECO:0000313" key="1">
    <source>
        <dbReference type="EMBL" id="GBP23016.1"/>
    </source>
</evidence>
<gene>
    <name evidence="1" type="ORF">EVAR_15690_1</name>
</gene>
<organism evidence="1 2">
    <name type="scientific">Eumeta variegata</name>
    <name type="common">Bagworm moth</name>
    <name type="synonym">Eumeta japonica</name>
    <dbReference type="NCBI Taxonomy" id="151549"/>
    <lineage>
        <taxon>Eukaryota</taxon>
        <taxon>Metazoa</taxon>
        <taxon>Ecdysozoa</taxon>
        <taxon>Arthropoda</taxon>
        <taxon>Hexapoda</taxon>
        <taxon>Insecta</taxon>
        <taxon>Pterygota</taxon>
        <taxon>Neoptera</taxon>
        <taxon>Endopterygota</taxon>
        <taxon>Lepidoptera</taxon>
        <taxon>Glossata</taxon>
        <taxon>Ditrysia</taxon>
        <taxon>Tineoidea</taxon>
        <taxon>Psychidae</taxon>
        <taxon>Oiketicinae</taxon>
        <taxon>Eumeta</taxon>
    </lineage>
</organism>
<dbReference type="EMBL" id="BGZK01000146">
    <property type="protein sequence ID" value="GBP23016.1"/>
    <property type="molecule type" value="Genomic_DNA"/>
</dbReference>
<evidence type="ECO:0008006" key="3">
    <source>
        <dbReference type="Google" id="ProtNLM"/>
    </source>
</evidence>
<dbReference type="Proteomes" id="UP000299102">
    <property type="component" value="Unassembled WGS sequence"/>
</dbReference>
<keyword evidence="2" id="KW-1185">Reference proteome</keyword>
<dbReference type="AlphaFoldDB" id="A0A4C1UAT7"/>
<evidence type="ECO:0000313" key="2">
    <source>
        <dbReference type="Proteomes" id="UP000299102"/>
    </source>
</evidence>